<dbReference type="InterPro" id="IPR005084">
    <property type="entry name" value="CBM6"/>
</dbReference>
<sequence length="354" mass="37107">MTAGNNGASTPEDDDPFGYLYEDGHAAGATPPSGRGRGYGYPGPAAPQPGVPRTSYNHVRAVGERQYGGQPQQQGYPQQGFPQQQGYPPQQGHPQQQNYQQQQQPYGQHPGGPGGQYAAPGAHPAGPVTQQVPPAGGGRGSGGRGPNTKGLLIGAIAVVVAVVVGITIAVMDKDDEKDPQANGKQPEQTTSSAPAEPAGPTADPSEKEEDEEPAGLPKQDAVTLRLGGDAQAKTDIEGAQGTGGAFIGNFNNVGASVTWKAKVASAGDYRLYVRYAIPNKEANATLTINGKANTNPLGLKDFINSSDSEWEKNWQTTWAPVTLQDGENEIKISCEQDNKCDVVLDWLQVSDGEL</sequence>
<dbReference type="SUPFAM" id="SSF49785">
    <property type="entry name" value="Galactose-binding domain-like"/>
    <property type="match status" value="1"/>
</dbReference>
<reference evidence="5" key="1">
    <citation type="journal article" date="2019" name="Int. J. Syst. Evol. Microbiol.">
        <title>The Global Catalogue of Microorganisms (GCM) 10K type strain sequencing project: providing services to taxonomists for standard genome sequencing and annotation.</title>
        <authorList>
            <consortium name="The Broad Institute Genomics Platform"/>
            <consortium name="The Broad Institute Genome Sequencing Center for Infectious Disease"/>
            <person name="Wu L."/>
            <person name="Ma J."/>
        </authorList>
    </citation>
    <scope>NUCLEOTIDE SEQUENCE [LARGE SCALE GENOMIC DNA]</scope>
    <source>
        <strain evidence="5">PCU 266</strain>
    </source>
</reference>
<evidence type="ECO:0000313" key="5">
    <source>
        <dbReference type="Proteomes" id="UP001596160"/>
    </source>
</evidence>
<evidence type="ECO:0000256" key="2">
    <source>
        <dbReference type="SAM" id="Phobius"/>
    </source>
</evidence>
<dbReference type="EMBL" id="JBHSKP010000011">
    <property type="protein sequence ID" value="MFC5153669.1"/>
    <property type="molecule type" value="Genomic_DNA"/>
</dbReference>
<keyword evidence="5" id="KW-1185">Reference proteome</keyword>
<accession>A0ABW0AMG4</accession>
<dbReference type="PROSITE" id="PS51175">
    <property type="entry name" value="CBM6"/>
    <property type="match status" value="1"/>
</dbReference>
<dbReference type="Gene3D" id="2.60.120.260">
    <property type="entry name" value="Galactose-binding domain-like"/>
    <property type="match status" value="1"/>
</dbReference>
<evidence type="ECO:0000256" key="1">
    <source>
        <dbReference type="SAM" id="MobiDB-lite"/>
    </source>
</evidence>
<evidence type="ECO:0000313" key="4">
    <source>
        <dbReference type="EMBL" id="MFC5153669.1"/>
    </source>
</evidence>
<comment type="caution">
    <text evidence="4">The sequence shown here is derived from an EMBL/GenBank/DDBJ whole genome shotgun (WGS) entry which is preliminary data.</text>
</comment>
<dbReference type="RefSeq" id="WP_344472068.1">
    <property type="nucleotide sequence ID" value="NZ_BAAASB010000001.1"/>
</dbReference>
<feature type="compositionally biased region" description="Low complexity" evidence="1">
    <location>
        <begin position="67"/>
        <end position="108"/>
    </location>
</feature>
<feature type="region of interest" description="Disordered" evidence="1">
    <location>
        <begin position="174"/>
        <end position="221"/>
    </location>
</feature>
<gene>
    <name evidence="4" type="ORF">ACFPRH_18205</name>
</gene>
<keyword evidence="2" id="KW-1133">Transmembrane helix</keyword>
<feature type="transmembrane region" description="Helical" evidence="2">
    <location>
        <begin position="151"/>
        <end position="171"/>
    </location>
</feature>
<keyword evidence="2" id="KW-0812">Transmembrane</keyword>
<dbReference type="InterPro" id="IPR008979">
    <property type="entry name" value="Galactose-bd-like_sf"/>
</dbReference>
<dbReference type="Pfam" id="PF16990">
    <property type="entry name" value="CBM_35"/>
    <property type="match status" value="1"/>
</dbReference>
<feature type="compositionally biased region" description="Low complexity" evidence="1">
    <location>
        <begin position="116"/>
        <end position="127"/>
    </location>
</feature>
<dbReference type="Proteomes" id="UP001596160">
    <property type="component" value="Unassembled WGS sequence"/>
</dbReference>
<feature type="compositionally biased region" description="Gly residues" evidence="1">
    <location>
        <begin position="135"/>
        <end position="144"/>
    </location>
</feature>
<proteinExistence type="predicted"/>
<feature type="domain" description="CBM6" evidence="3">
    <location>
        <begin position="217"/>
        <end position="350"/>
    </location>
</feature>
<keyword evidence="2" id="KW-0472">Membrane</keyword>
<organism evidence="4 5">
    <name type="scientific">Streptomyces amakusaensis</name>
    <dbReference type="NCBI Taxonomy" id="67271"/>
    <lineage>
        <taxon>Bacteria</taxon>
        <taxon>Bacillati</taxon>
        <taxon>Actinomycetota</taxon>
        <taxon>Actinomycetes</taxon>
        <taxon>Kitasatosporales</taxon>
        <taxon>Streptomycetaceae</taxon>
        <taxon>Streptomyces</taxon>
    </lineage>
</organism>
<name>A0ABW0AMG4_9ACTN</name>
<feature type="region of interest" description="Disordered" evidence="1">
    <location>
        <begin position="1"/>
        <end position="144"/>
    </location>
</feature>
<evidence type="ECO:0000259" key="3">
    <source>
        <dbReference type="PROSITE" id="PS51175"/>
    </source>
</evidence>
<feature type="compositionally biased region" description="Polar residues" evidence="1">
    <location>
        <begin position="182"/>
        <end position="193"/>
    </location>
</feature>
<protein>
    <submittedName>
        <fullName evidence="4">CBM35 domain-containing protein</fullName>
    </submittedName>
</protein>